<accession>A0A9P5LMI7</accession>
<sequence length="128" mass="13714">MHHRTPVACFIATQTACRHGIDQLLAPVLMLARSDLSAPAIARRDLHPSGCEVPAAGVGRSNSHNVYSVIFLHASHFNYSTPSIVKLALKITLLDTIPELMTCPCSTIIPPNAAPHRSPTGAEMPRGD</sequence>
<protein>
    <submittedName>
        <fullName evidence="1">Uncharacterized protein</fullName>
    </submittedName>
</protein>
<proteinExistence type="predicted"/>
<evidence type="ECO:0000313" key="2">
    <source>
        <dbReference type="Proteomes" id="UP000722485"/>
    </source>
</evidence>
<organism evidence="1 2">
    <name type="scientific">Cylindrodendrum hubeiense</name>
    <dbReference type="NCBI Taxonomy" id="595255"/>
    <lineage>
        <taxon>Eukaryota</taxon>
        <taxon>Fungi</taxon>
        <taxon>Dikarya</taxon>
        <taxon>Ascomycota</taxon>
        <taxon>Pezizomycotina</taxon>
        <taxon>Sordariomycetes</taxon>
        <taxon>Hypocreomycetidae</taxon>
        <taxon>Hypocreales</taxon>
        <taxon>Nectriaceae</taxon>
        <taxon>Cylindrodendrum</taxon>
    </lineage>
</organism>
<evidence type="ECO:0000313" key="1">
    <source>
        <dbReference type="EMBL" id="KAF7557928.1"/>
    </source>
</evidence>
<name>A0A9P5LMI7_9HYPO</name>
<keyword evidence="2" id="KW-1185">Reference proteome</keyword>
<dbReference type="Proteomes" id="UP000722485">
    <property type="component" value="Unassembled WGS sequence"/>
</dbReference>
<dbReference type="EMBL" id="JAANBB010000002">
    <property type="protein sequence ID" value="KAF7557928.1"/>
    <property type="molecule type" value="Genomic_DNA"/>
</dbReference>
<dbReference type="AlphaFoldDB" id="A0A9P5LMI7"/>
<reference evidence="1" key="1">
    <citation type="submission" date="2020-03" db="EMBL/GenBank/DDBJ databases">
        <title>Draft Genome Sequence of Cylindrodendrum hubeiense.</title>
        <authorList>
            <person name="Buettner E."/>
            <person name="Kellner H."/>
        </authorList>
    </citation>
    <scope>NUCLEOTIDE SEQUENCE</scope>
    <source>
        <strain evidence="1">IHI 201604</strain>
    </source>
</reference>
<comment type="caution">
    <text evidence="1">The sequence shown here is derived from an EMBL/GenBank/DDBJ whole genome shotgun (WGS) entry which is preliminary data.</text>
</comment>
<gene>
    <name evidence="1" type="ORF">G7Z17_g271</name>
</gene>